<reference evidence="3" key="1">
    <citation type="journal article" date="2020" name="Phytopathology">
        <title>Genome Sequence Resources of Colletotrichum truncatum, C. plurivorum, C. musicola, and C. sojae: Four Species Pathogenic to Soybean (Glycine max).</title>
        <authorList>
            <person name="Rogerio F."/>
            <person name="Boufleur T.R."/>
            <person name="Ciampi-Guillardi M."/>
            <person name="Sukno S.A."/>
            <person name="Thon M.R."/>
            <person name="Massola Junior N.S."/>
            <person name="Baroncelli R."/>
        </authorList>
    </citation>
    <scope>NUCLEOTIDE SEQUENCE</scope>
    <source>
        <strain evidence="3">LFN0074</strain>
    </source>
</reference>
<name>A0A8H6ILQ3_9PEZI</name>
<dbReference type="PANTHER" id="PTHR10039:SF16">
    <property type="entry name" value="GPI INOSITOL-DEACYLASE"/>
    <property type="match status" value="1"/>
</dbReference>
<evidence type="ECO:0000313" key="3">
    <source>
        <dbReference type="EMBL" id="KAF6780829.1"/>
    </source>
</evidence>
<accession>A0A8H6ILQ3</accession>
<dbReference type="Proteomes" id="UP000639643">
    <property type="component" value="Unassembled WGS sequence"/>
</dbReference>
<evidence type="ECO:0000259" key="2">
    <source>
        <dbReference type="Pfam" id="PF24883"/>
    </source>
</evidence>
<proteinExistence type="predicted"/>
<organism evidence="3 4">
    <name type="scientific">Colletotrichum musicola</name>
    <dbReference type="NCBI Taxonomy" id="2175873"/>
    <lineage>
        <taxon>Eukaryota</taxon>
        <taxon>Fungi</taxon>
        <taxon>Dikarya</taxon>
        <taxon>Ascomycota</taxon>
        <taxon>Pezizomycotina</taxon>
        <taxon>Sordariomycetes</taxon>
        <taxon>Hypocreomycetidae</taxon>
        <taxon>Glomerellales</taxon>
        <taxon>Glomerellaceae</taxon>
        <taxon>Colletotrichum</taxon>
        <taxon>Colletotrichum orchidearum species complex</taxon>
    </lineage>
</organism>
<dbReference type="EMBL" id="WIGM01002407">
    <property type="protein sequence ID" value="KAF6780829.1"/>
    <property type="molecule type" value="Genomic_DNA"/>
</dbReference>
<comment type="caution">
    <text evidence="3">The sequence shown here is derived from an EMBL/GenBank/DDBJ whole genome shotgun (WGS) entry which is preliminary data.</text>
</comment>
<dbReference type="PANTHER" id="PTHR10039">
    <property type="entry name" value="AMELOGENIN"/>
    <property type="match status" value="1"/>
</dbReference>
<dbReference type="OrthoDB" id="7464126at2759"/>
<dbReference type="AlphaFoldDB" id="A0A8H6ILQ3"/>
<feature type="non-terminal residue" evidence="3">
    <location>
        <position position="1"/>
    </location>
</feature>
<feature type="domain" description="Nephrocystin 3-like N-terminal" evidence="2">
    <location>
        <begin position="2"/>
        <end position="42"/>
    </location>
</feature>
<evidence type="ECO:0000313" key="4">
    <source>
        <dbReference type="Proteomes" id="UP000639643"/>
    </source>
</evidence>
<sequence>PAFIFVDALDECDDGRLYELLESLDRIVSQSGETVKVFLSSRKNIDVTQHIQTSKVIRSQIVPEKNRRDIDTFIEMEVQRLHSKKLLLGGQISPKLRRKTKKKLQSGASGMFRWVTLSLETLSSIKHPKDYEKALRSLPPELFKLYDIIYDEMMGSGKHASRLVTMSLTLLLLRHK</sequence>
<keyword evidence="4" id="KW-1185">Reference proteome</keyword>
<dbReference type="Pfam" id="PF24883">
    <property type="entry name" value="NPHP3_N"/>
    <property type="match status" value="1"/>
</dbReference>
<gene>
    <name evidence="3" type="ORF">CMUS01_16804</name>
</gene>
<dbReference type="InterPro" id="IPR056884">
    <property type="entry name" value="NPHP3-like_N"/>
</dbReference>
<evidence type="ECO:0000256" key="1">
    <source>
        <dbReference type="ARBA" id="ARBA00022737"/>
    </source>
</evidence>
<keyword evidence="1" id="KW-0677">Repeat</keyword>
<protein>
    <recommendedName>
        <fullName evidence="2">Nephrocystin 3-like N-terminal domain-containing protein</fullName>
    </recommendedName>
</protein>